<accession>A0A8D6XR76</accession>
<protein>
    <submittedName>
        <fullName evidence="2">Uncharacterized protein</fullName>
    </submittedName>
</protein>
<name>A0A8D6XR76_STRTR</name>
<organism evidence="2 3">
    <name type="scientific">Streptococcus thermophilus</name>
    <dbReference type="NCBI Taxonomy" id="1308"/>
    <lineage>
        <taxon>Bacteria</taxon>
        <taxon>Bacillati</taxon>
        <taxon>Bacillota</taxon>
        <taxon>Bacilli</taxon>
        <taxon>Lactobacillales</taxon>
        <taxon>Streptococcaceae</taxon>
        <taxon>Streptococcus</taxon>
    </lineage>
</organism>
<dbReference type="Proteomes" id="UP000509833">
    <property type="component" value="Chromosome"/>
</dbReference>
<feature type="signal peptide" evidence="1">
    <location>
        <begin position="1"/>
        <end position="25"/>
    </location>
</feature>
<keyword evidence="1" id="KW-0732">Signal</keyword>
<evidence type="ECO:0000313" key="3">
    <source>
        <dbReference type="Proteomes" id="UP000509833"/>
    </source>
</evidence>
<feature type="chain" id="PRO_5034105715" evidence="1">
    <location>
        <begin position="26"/>
        <end position="104"/>
    </location>
</feature>
<evidence type="ECO:0000313" key="2">
    <source>
        <dbReference type="EMBL" id="CAD0137697.1"/>
    </source>
</evidence>
<proteinExistence type="predicted"/>
<reference evidence="2 3" key="1">
    <citation type="submission" date="2020-06" db="EMBL/GenBank/DDBJ databases">
        <authorList>
            <person name="Chuat V."/>
        </authorList>
    </citation>
    <scope>NUCLEOTIDE SEQUENCE [LARGE SCALE GENOMIC DNA]</scope>
    <source>
        <strain evidence="2">STH_CIRM_336</strain>
    </source>
</reference>
<sequence>MRTKDFIYYDSAAVLLAVTTQVAQADEVATQTPSVTEGNQCQPATGAEIFGGEAALPATSSSSVSAPAATSKVAKASSPAVSTVSCFTEFRGCNGINFSNIFSC</sequence>
<dbReference type="AlphaFoldDB" id="A0A8D6XR76"/>
<dbReference type="EMBL" id="LR822017">
    <property type="protein sequence ID" value="CAD0137697.1"/>
    <property type="molecule type" value="Genomic_DNA"/>
</dbReference>
<evidence type="ECO:0000256" key="1">
    <source>
        <dbReference type="SAM" id="SignalP"/>
    </source>
</evidence>
<gene>
    <name evidence="2" type="ORF">STHERMO_1094</name>
</gene>